<dbReference type="InterPro" id="IPR005162">
    <property type="entry name" value="Retrotrans_gag_dom"/>
</dbReference>
<protein>
    <recommendedName>
        <fullName evidence="2">Retrotransposon gag domain-containing protein</fullName>
    </recommendedName>
</protein>
<evidence type="ECO:0000256" key="1">
    <source>
        <dbReference type="SAM" id="MobiDB-lite"/>
    </source>
</evidence>
<reference evidence="3 4" key="1">
    <citation type="journal article" date="2018" name="PLoS Genet.">
        <title>Population sequencing reveals clonal diversity and ancestral inbreeding in the grapevine cultivar Chardonnay.</title>
        <authorList>
            <person name="Roach M.J."/>
            <person name="Johnson D.L."/>
            <person name="Bohlmann J."/>
            <person name="van Vuuren H.J."/>
            <person name="Jones S.J."/>
            <person name="Pretorius I.S."/>
            <person name="Schmidt S.A."/>
            <person name="Borneman A.R."/>
        </authorList>
    </citation>
    <scope>NUCLEOTIDE SEQUENCE [LARGE SCALE GENOMIC DNA]</scope>
    <source>
        <strain evidence="4">cv. Chardonnay</strain>
        <tissue evidence="3">Leaf</tissue>
    </source>
</reference>
<organism evidence="3 4">
    <name type="scientific">Vitis vinifera</name>
    <name type="common">Grape</name>
    <dbReference type="NCBI Taxonomy" id="29760"/>
    <lineage>
        <taxon>Eukaryota</taxon>
        <taxon>Viridiplantae</taxon>
        <taxon>Streptophyta</taxon>
        <taxon>Embryophyta</taxon>
        <taxon>Tracheophyta</taxon>
        <taxon>Spermatophyta</taxon>
        <taxon>Magnoliopsida</taxon>
        <taxon>eudicotyledons</taxon>
        <taxon>Gunneridae</taxon>
        <taxon>Pentapetalae</taxon>
        <taxon>rosids</taxon>
        <taxon>Vitales</taxon>
        <taxon>Vitaceae</taxon>
        <taxon>Viteae</taxon>
        <taxon>Vitis</taxon>
    </lineage>
</organism>
<dbReference type="Proteomes" id="UP000288805">
    <property type="component" value="Unassembled WGS sequence"/>
</dbReference>
<evidence type="ECO:0000313" key="4">
    <source>
        <dbReference type="Proteomes" id="UP000288805"/>
    </source>
</evidence>
<dbReference type="PANTHER" id="PTHR33223:SF8">
    <property type="entry name" value="OS04G0172440 PROTEIN"/>
    <property type="match status" value="1"/>
</dbReference>
<feature type="domain" description="Retrotransposon gag" evidence="2">
    <location>
        <begin position="252"/>
        <end position="343"/>
    </location>
</feature>
<evidence type="ECO:0000259" key="2">
    <source>
        <dbReference type="Pfam" id="PF03732"/>
    </source>
</evidence>
<accession>A0A438CE13</accession>
<name>A0A438CE13_VITVI</name>
<gene>
    <name evidence="3" type="ORF">CK203_110481</name>
</gene>
<proteinExistence type="predicted"/>
<dbReference type="AlphaFoldDB" id="A0A438CE13"/>
<dbReference type="PANTHER" id="PTHR33223">
    <property type="entry name" value="CCHC-TYPE DOMAIN-CONTAINING PROTEIN"/>
    <property type="match status" value="1"/>
</dbReference>
<sequence>MARDHRYASLVLIVESYACMVLDPKCLLCVYLCLVDLLCNVWLGTTGLLIEIDLGSRDWIRIGDRLVRGSDPHSQLEHIPDHRDMDPQYATVDQLAEVTDTMASLRDAILGLGQRIDGHQTQPLPIPGSTPHDSTTPPPPPPPVQSAPQAGAFMLHDRTKTTPHSVMAPAQIVDDTQARIYMIEQRMRSLHVSDGMMSWDGYDDLPVAALPVEFHMPDIERYTGIGCPRIHLQLYSTVMRGHRLDEAQMITLFPLSLSGAAQRWFASLDPSRRRTWADLGQEFIRQYSFNTVVDVSRRELEALRQGPDESVTSFISRWREKITQIIDRHSERDQIAMIMRSLQPRFAGHLMGFP</sequence>
<evidence type="ECO:0000313" key="3">
    <source>
        <dbReference type="EMBL" id="RVW21447.1"/>
    </source>
</evidence>
<dbReference type="EMBL" id="QGNW01002292">
    <property type="protein sequence ID" value="RVW21447.1"/>
    <property type="molecule type" value="Genomic_DNA"/>
</dbReference>
<feature type="compositionally biased region" description="Pro residues" evidence="1">
    <location>
        <begin position="136"/>
        <end position="145"/>
    </location>
</feature>
<dbReference type="Pfam" id="PF03732">
    <property type="entry name" value="Retrotrans_gag"/>
    <property type="match status" value="1"/>
</dbReference>
<comment type="caution">
    <text evidence="3">The sequence shown here is derived from an EMBL/GenBank/DDBJ whole genome shotgun (WGS) entry which is preliminary data.</text>
</comment>
<feature type="region of interest" description="Disordered" evidence="1">
    <location>
        <begin position="120"/>
        <end position="149"/>
    </location>
</feature>